<gene>
    <name evidence="17" type="ORF">OEZ85_000341</name>
</gene>
<evidence type="ECO:0000256" key="9">
    <source>
        <dbReference type="ARBA" id="ARBA00022989"/>
    </source>
</evidence>
<dbReference type="Pfam" id="PF08417">
    <property type="entry name" value="PaO"/>
    <property type="match status" value="1"/>
</dbReference>
<dbReference type="InterPro" id="IPR050584">
    <property type="entry name" value="Cholesterol_7-desaturase"/>
</dbReference>
<evidence type="ECO:0000256" key="15">
    <source>
        <dbReference type="SAM" id="Phobius"/>
    </source>
</evidence>
<sequence length="582" mass="61422">MLQSLQRPAGTCGPRTTCGAHGSLGAKLLPLGPKIARSNALRKQFKTATAAVEAPTSPAAAQALQDPPPAGSSSSSNSPAAAAAPAAAEGVERADEKFNWYKAWYPIAALETLKTDAPNAVHLLGMRLVLWQDKQGGWRCFEDLCPHRLAPLSEGRIHESGELQCTYHGWRFNEQGGCTSIPQIGDAKAHSTACSSGRACVSAFPTQVLQGMLWVFADSSPEGWAEATAADGTPALPAAASPELMQQGWEIKSPWFQRDVPLSYDILLENMTDPAHVPQSHHGVVGDRESDQRMTIQMTTPVTKAGFGSLVSPAAALAGRGVYEVSYTAPCLVKYQFPGPTMLLYASPSAKGWSRVVMTCVGPPDSKQSRPVTPQLPPALNWFIDNVVERFPALQHALNRNAIIDGDTYFMHASERTLYERGNHSSWSRQYYMPAAADAAVVSWRKWVDKFGSSLPVLPSSAADLPPMMTREQVFDRYNQHTKDCPHCKAALRNTELAIGLLAILGAVAAGTLVVAAVNAAAAAAAAGTAAAGSAGGLLPLGAAGKLAAAAAAAAAAAGAAVAGLLKFRQLFIFNDYVHAGH</sequence>
<dbReference type="InterPro" id="IPR036922">
    <property type="entry name" value="Rieske_2Fe-2S_sf"/>
</dbReference>
<keyword evidence="13 15" id="KW-0472">Membrane</keyword>
<evidence type="ECO:0000256" key="14">
    <source>
        <dbReference type="SAM" id="MobiDB-lite"/>
    </source>
</evidence>
<dbReference type="Gene3D" id="2.102.10.10">
    <property type="entry name" value="Rieske [2Fe-2S] iron-sulphur domain"/>
    <property type="match status" value="1"/>
</dbReference>
<keyword evidence="9 15" id="KW-1133">Transmembrane helix</keyword>
<proteinExistence type="predicted"/>
<dbReference type="EMBL" id="CP126223">
    <property type="protein sequence ID" value="WIA23636.1"/>
    <property type="molecule type" value="Genomic_DNA"/>
</dbReference>
<feature type="transmembrane region" description="Helical" evidence="15">
    <location>
        <begin position="547"/>
        <end position="566"/>
    </location>
</feature>
<comment type="subcellular location">
    <subcellularLocation>
        <location evidence="2">Membrane</location>
    </subcellularLocation>
    <subcellularLocation>
        <location evidence="1">Plastid</location>
        <location evidence="1">Chloroplast</location>
    </subcellularLocation>
</comment>
<evidence type="ECO:0000256" key="2">
    <source>
        <dbReference type="ARBA" id="ARBA00004370"/>
    </source>
</evidence>
<evidence type="ECO:0000256" key="13">
    <source>
        <dbReference type="ARBA" id="ARBA00023136"/>
    </source>
</evidence>
<evidence type="ECO:0000256" key="5">
    <source>
        <dbReference type="ARBA" id="ARBA00022692"/>
    </source>
</evidence>
<dbReference type="InterPro" id="IPR017941">
    <property type="entry name" value="Rieske_2Fe-2S"/>
</dbReference>
<protein>
    <recommendedName>
        <fullName evidence="16">Rieske domain-containing protein</fullName>
    </recommendedName>
</protein>
<feature type="region of interest" description="Disordered" evidence="14">
    <location>
        <begin position="52"/>
        <end position="88"/>
    </location>
</feature>
<organism evidence="17 18">
    <name type="scientific">Tetradesmus obliquus</name>
    <name type="common">Green alga</name>
    <name type="synonym">Acutodesmus obliquus</name>
    <dbReference type="NCBI Taxonomy" id="3088"/>
    <lineage>
        <taxon>Eukaryota</taxon>
        <taxon>Viridiplantae</taxon>
        <taxon>Chlorophyta</taxon>
        <taxon>core chlorophytes</taxon>
        <taxon>Chlorophyceae</taxon>
        <taxon>CS clade</taxon>
        <taxon>Sphaeropleales</taxon>
        <taxon>Scenedesmaceae</taxon>
        <taxon>Tetradesmus</taxon>
    </lineage>
</organism>
<evidence type="ECO:0000256" key="7">
    <source>
        <dbReference type="ARBA" id="ARBA00022723"/>
    </source>
</evidence>
<keyword evidence="4" id="KW-0934">Plastid</keyword>
<evidence type="ECO:0000256" key="4">
    <source>
        <dbReference type="ARBA" id="ARBA00022640"/>
    </source>
</evidence>
<evidence type="ECO:0000256" key="12">
    <source>
        <dbReference type="ARBA" id="ARBA00023014"/>
    </source>
</evidence>
<dbReference type="InterPro" id="IPR013626">
    <property type="entry name" value="PaO"/>
</dbReference>
<keyword evidence="8" id="KW-0809">Transit peptide</keyword>
<dbReference type="Pfam" id="PF00355">
    <property type="entry name" value="Rieske"/>
    <property type="match status" value="1"/>
</dbReference>
<dbReference type="PROSITE" id="PS51296">
    <property type="entry name" value="RIESKE"/>
    <property type="match status" value="1"/>
</dbReference>
<evidence type="ECO:0000256" key="11">
    <source>
        <dbReference type="ARBA" id="ARBA00023004"/>
    </source>
</evidence>
<keyword evidence="7" id="KW-0479">Metal-binding</keyword>
<keyword evidence="18" id="KW-1185">Reference proteome</keyword>
<dbReference type="Proteomes" id="UP001244341">
    <property type="component" value="Chromosome 16b"/>
</dbReference>
<evidence type="ECO:0000313" key="17">
    <source>
        <dbReference type="EMBL" id="WIA23636.1"/>
    </source>
</evidence>
<dbReference type="PANTHER" id="PTHR21266">
    <property type="entry name" value="IRON-SULFUR DOMAIN CONTAINING PROTEIN"/>
    <property type="match status" value="1"/>
</dbReference>
<evidence type="ECO:0000259" key="16">
    <source>
        <dbReference type="PROSITE" id="PS51296"/>
    </source>
</evidence>
<keyword evidence="5 15" id="KW-0812">Transmembrane</keyword>
<dbReference type="SUPFAM" id="SSF55961">
    <property type="entry name" value="Bet v1-like"/>
    <property type="match status" value="1"/>
</dbReference>
<reference evidence="17 18" key="1">
    <citation type="submission" date="2023-05" db="EMBL/GenBank/DDBJ databases">
        <title>A 100% complete, gapless, phased diploid assembly of the Scenedesmus obliquus UTEX 3031 genome.</title>
        <authorList>
            <person name="Biondi T.C."/>
            <person name="Hanschen E.R."/>
            <person name="Kwon T."/>
            <person name="Eng W."/>
            <person name="Kruse C.P.S."/>
            <person name="Koehler S.I."/>
            <person name="Kunde Y."/>
            <person name="Gleasner C.D."/>
            <person name="You Mak K.T."/>
            <person name="Polle J."/>
            <person name="Hovde B.T."/>
            <person name="Starkenburg S.R."/>
        </authorList>
    </citation>
    <scope>NUCLEOTIDE SEQUENCE [LARGE SCALE GENOMIC DNA]</scope>
    <source>
        <strain evidence="17 18">DOE0152z</strain>
    </source>
</reference>
<evidence type="ECO:0000256" key="1">
    <source>
        <dbReference type="ARBA" id="ARBA00004229"/>
    </source>
</evidence>
<evidence type="ECO:0000256" key="3">
    <source>
        <dbReference type="ARBA" id="ARBA00022528"/>
    </source>
</evidence>
<feature type="transmembrane region" description="Helical" evidence="15">
    <location>
        <begin position="499"/>
        <end position="527"/>
    </location>
</feature>
<keyword evidence="10" id="KW-0560">Oxidoreductase</keyword>
<dbReference type="Gene3D" id="3.90.380.10">
    <property type="entry name" value="Naphthalene 1,2-dioxygenase Alpha Subunit, Chain A, domain 1"/>
    <property type="match status" value="1"/>
</dbReference>
<evidence type="ECO:0000256" key="10">
    <source>
        <dbReference type="ARBA" id="ARBA00023002"/>
    </source>
</evidence>
<evidence type="ECO:0000256" key="6">
    <source>
        <dbReference type="ARBA" id="ARBA00022714"/>
    </source>
</evidence>
<evidence type="ECO:0000256" key="8">
    <source>
        <dbReference type="ARBA" id="ARBA00022946"/>
    </source>
</evidence>
<evidence type="ECO:0000313" key="18">
    <source>
        <dbReference type="Proteomes" id="UP001244341"/>
    </source>
</evidence>
<keyword evidence="11" id="KW-0408">Iron</keyword>
<keyword evidence="6" id="KW-0001">2Fe-2S</keyword>
<dbReference type="SUPFAM" id="SSF50022">
    <property type="entry name" value="ISP domain"/>
    <property type="match status" value="1"/>
</dbReference>
<dbReference type="PANTHER" id="PTHR21266:SF32">
    <property type="entry name" value="CHOLESTEROL 7-DESATURASE NVD"/>
    <property type="match status" value="1"/>
</dbReference>
<name>A0ABY8UQC0_TETOB</name>
<keyword evidence="3" id="KW-0150">Chloroplast</keyword>
<feature type="domain" description="Rieske" evidence="16">
    <location>
        <begin position="104"/>
        <end position="215"/>
    </location>
</feature>
<keyword evidence="12" id="KW-0411">Iron-sulfur</keyword>
<accession>A0ABY8UQC0</accession>